<evidence type="ECO:0000259" key="6">
    <source>
        <dbReference type="Pfam" id="PF09363"/>
    </source>
</evidence>
<protein>
    <recommendedName>
        <fullName evidence="10">Phosphoketolase</fullName>
    </recommendedName>
</protein>
<dbReference type="NCBIfam" id="NF003619">
    <property type="entry name" value="PRK05261.1-4"/>
    <property type="match status" value="1"/>
</dbReference>
<dbReference type="InterPro" id="IPR019790">
    <property type="entry name" value="Xul5P/Fru6P_PKetolase_CS"/>
</dbReference>
<feature type="domain" description="Xylulose 5-phosphate/Fructose 6-phosphate phosphoketolase C-terminal" evidence="6">
    <location>
        <begin position="609"/>
        <end position="709"/>
    </location>
</feature>
<dbReference type="InterPro" id="IPR018970">
    <property type="entry name" value="Xul5P/Fru6P_PKetolase_N"/>
</dbReference>
<feature type="domain" description="Xylulose 5-phosphate/Fructose 6-phosphate phosphoketolase N-terminal" evidence="7">
    <location>
        <begin position="31"/>
        <end position="391"/>
    </location>
</feature>
<dbReference type="CDD" id="cd02011">
    <property type="entry name" value="TPP_PK"/>
    <property type="match status" value="1"/>
</dbReference>
<dbReference type="NCBIfam" id="NF003617">
    <property type="entry name" value="PRK05261.1-2"/>
    <property type="match status" value="1"/>
</dbReference>
<keyword evidence="4" id="KW-0456">Lyase</keyword>
<dbReference type="AlphaFoldDB" id="A0A0G4KTZ5"/>
<dbReference type="EMBL" id="CVQI01003558">
    <property type="protein sequence ID" value="CRK12875.1"/>
    <property type="molecule type" value="Genomic_DNA"/>
</dbReference>
<evidence type="ECO:0000256" key="1">
    <source>
        <dbReference type="ARBA" id="ARBA00001964"/>
    </source>
</evidence>
<dbReference type="PROSITE" id="PS60002">
    <property type="entry name" value="PHOSPHOKETOLASE_1"/>
    <property type="match status" value="1"/>
</dbReference>
<dbReference type="PIRSF" id="PIRSF017245">
    <property type="entry name" value="Phosphoketolase"/>
    <property type="match status" value="1"/>
</dbReference>
<evidence type="ECO:0008006" key="10">
    <source>
        <dbReference type="Google" id="ProtNLM"/>
    </source>
</evidence>
<evidence type="ECO:0000259" key="7">
    <source>
        <dbReference type="Pfam" id="PF09364"/>
    </source>
</evidence>
<dbReference type="InterPro" id="IPR009014">
    <property type="entry name" value="Transketo_C/PFOR_II"/>
</dbReference>
<feature type="region of interest" description="Disordered" evidence="5">
    <location>
        <begin position="1"/>
        <end position="27"/>
    </location>
</feature>
<feature type="domain" description="Xylulose 5-phosphate/Fructose 6-phosphate phosphoketolase C-terminal" evidence="6">
    <location>
        <begin position="710"/>
        <end position="862"/>
    </location>
</feature>
<evidence type="ECO:0000256" key="4">
    <source>
        <dbReference type="ARBA" id="ARBA00023239"/>
    </source>
</evidence>
<dbReference type="Pfam" id="PF03894">
    <property type="entry name" value="XFP"/>
    <property type="match status" value="1"/>
</dbReference>
<evidence type="ECO:0000313" key="8">
    <source>
        <dbReference type="EMBL" id="CRK12875.1"/>
    </source>
</evidence>
<dbReference type="GO" id="GO:0016832">
    <property type="term" value="F:aldehyde-lyase activity"/>
    <property type="evidence" value="ECO:0007669"/>
    <property type="project" value="InterPro"/>
</dbReference>
<dbReference type="PANTHER" id="PTHR31273:SF0">
    <property type="entry name" value="PHOSPHOKETOLASE-RELATED"/>
    <property type="match status" value="1"/>
</dbReference>
<comment type="cofactor">
    <cofactor evidence="1">
        <name>thiamine diphosphate</name>
        <dbReference type="ChEBI" id="CHEBI:58937"/>
    </cofactor>
</comment>
<dbReference type="Proteomes" id="UP000045706">
    <property type="component" value="Unassembled WGS sequence"/>
</dbReference>
<dbReference type="InterPro" id="IPR019789">
    <property type="entry name" value="Xul5P/Fru6P_PKetolase_ThDP_BS"/>
</dbReference>
<keyword evidence="3" id="KW-0786">Thiamine pyrophosphate</keyword>
<comment type="similarity">
    <text evidence="2">Belongs to the XFP family.</text>
</comment>
<evidence type="ECO:0000256" key="3">
    <source>
        <dbReference type="ARBA" id="ARBA00023052"/>
    </source>
</evidence>
<dbReference type="InterPro" id="IPR018969">
    <property type="entry name" value="Xul5P/Fru6P_PKetolase_C"/>
</dbReference>
<proteinExistence type="inferred from homology"/>
<reference evidence="9" key="1">
    <citation type="submission" date="2015-05" db="EMBL/GenBank/DDBJ databases">
        <authorList>
            <person name="Fogelqvist Johan"/>
        </authorList>
    </citation>
    <scope>NUCLEOTIDE SEQUENCE [LARGE SCALE GENOMIC DNA]</scope>
</reference>
<dbReference type="Pfam" id="PF09363">
    <property type="entry name" value="XFP_C"/>
    <property type="match status" value="2"/>
</dbReference>
<dbReference type="Gene3D" id="3.40.50.920">
    <property type="match status" value="2"/>
</dbReference>
<dbReference type="SUPFAM" id="SSF52518">
    <property type="entry name" value="Thiamin diphosphate-binding fold (THDP-binding)"/>
    <property type="match status" value="2"/>
</dbReference>
<dbReference type="Gene3D" id="3.40.50.970">
    <property type="match status" value="2"/>
</dbReference>
<gene>
    <name evidence="8" type="ORF">BN1723_009832</name>
</gene>
<dbReference type="InterPro" id="IPR029061">
    <property type="entry name" value="THDP-binding"/>
</dbReference>
<sequence length="870" mass="97359">MADSKTNGASTEESISPYGPARSTVKGEPLSQSDLAAYNDWFKASLYLSLGMIYLRENPLLKEPLTKDHLKLRLLGHFGSAPGQIFTWMHFNRLINKHDLDAVFISGPGHGAPAVLSQSYLEGVYSEVYHDCSEDAEGLQRFFKQFSFPGGIGSHATPETPGSLHEGGELGYAISHAFGAVFDHPDLIALTMVGDGEAETGPMATSWHSTKFLNPKVDGAVLPVLHLNGYKINNPTLLARITHKELENLFLGYGWQPYFVEGDDVDTMHQAMAATLEHCVDEIRRFQKQARDSGKAFRPRWPMIILRSPKGWTGPRKIGDNFLEGYWRAHQVPITDVATNPDHLQILEKWMKSYEPDRLFKDGRILPELKAALAPKGNRRMSANPVANGGLLRKPLRLPDFKKYALAVDKSAATTAASMSNMAGYLRDVVAMNPHSFRLFGPDETESNKLGKVYEAAPKVWLGEYFDEDANGGNLAMEGRVMEMLSEHTCEGWLEGYILTGRHGMLNSYEPFIPIVSSMVNQHCKWLEKCLEVEWRHKVASLNILLTAVVWRQDHNGFTHQDPGFLDTVVNKSPDVVRVYLPPDGNCLLSVMDHCFASANYVNVIVADKQDHLQYLSMDKAVEHCTKGIGIWPQFSTDAGAEPDVVMASCGDVSTHESLAAIDLLMTHFPDLKVRCVNVVDLFKLIHHTDHSHGLTDAEWTALFTDNVPSLAAIDLLLTHFPDLKIRCVNVVDLFKLIHHTDHSHGLTDAEWTALFTANVPVIFNFHSYPWLVHRLTYKRPGAANLHVRGYKEKGNIDTPLELAIRNQTDRFSLAIDAIDRISSLHNRGAAAREALRNEQIRAQNVAFETGLDPPFLKDWQWKRGGLWQQ</sequence>
<evidence type="ECO:0000256" key="2">
    <source>
        <dbReference type="ARBA" id="ARBA00005623"/>
    </source>
</evidence>
<organism evidence="8 9">
    <name type="scientific">Verticillium longisporum</name>
    <name type="common">Verticillium dahliae var. longisporum</name>
    <dbReference type="NCBI Taxonomy" id="100787"/>
    <lineage>
        <taxon>Eukaryota</taxon>
        <taxon>Fungi</taxon>
        <taxon>Dikarya</taxon>
        <taxon>Ascomycota</taxon>
        <taxon>Pezizomycotina</taxon>
        <taxon>Sordariomycetes</taxon>
        <taxon>Hypocreomycetidae</taxon>
        <taxon>Glomerellales</taxon>
        <taxon>Plectosphaerellaceae</taxon>
        <taxon>Verticillium</taxon>
    </lineage>
</organism>
<dbReference type="GO" id="GO:0005975">
    <property type="term" value="P:carbohydrate metabolic process"/>
    <property type="evidence" value="ECO:0007669"/>
    <property type="project" value="InterPro"/>
</dbReference>
<accession>A0A0G4KTZ5</accession>
<name>A0A0G4KTZ5_VERLO</name>
<evidence type="ECO:0000313" key="9">
    <source>
        <dbReference type="Proteomes" id="UP000045706"/>
    </source>
</evidence>
<dbReference type="PANTHER" id="PTHR31273">
    <property type="entry name" value="PHOSPHOKETOLASE-RELATED"/>
    <property type="match status" value="1"/>
</dbReference>
<dbReference type="Pfam" id="PF09364">
    <property type="entry name" value="XFP_N"/>
    <property type="match status" value="1"/>
</dbReference>
<feature type="compositionally biased region" description="Polar residues" evidence="5">
    <location>
        <begin position="1"/>
        <end position="14"/>
    </location>
</feature>
<evidence type="ECO:0000256" key="5">
    <source>
        <dbReference type="SAM" id="MobiDB-lite"/>
    </source>
</evidence>
<dbReference type="InterPro" id="IPR005593">
    <property type="entry name" value="Xul5P/Fru6P_PKetolase"/>
</dbReference>
<dbReference type="PROSITE" id="PS60003">
    <property type="entry name" value="PHOSPHOKETOLASE_2"/>
    <property type="match status" value="1"/>
</dbReference>